<dbReference type="PRINTS" id="PR00700">
    <property type="entry name" value="PRTYPHPHTASE"/>
</dbReference>
<reference evidence="5" key="1">
    <citation type="submission" date="2016-05" db="UniProtKB">
        <authorList>
            <consortium name="WormBaseParasite"/>
        </authorList>
    </citation>
    <scope>IDENTIFICATION</scope>
</reference>
<feature type="region of interest" description="Disordered" evidence="1">
    <location>
        <begin position="378"/>
        <end position="427"/>
    </location>
</feature>
<dbReference type="AlphaFoldDB" id="A0A0M3IAJ5"/>
<feature type="domain" description="Tyrosine specific protein phosphatases" evidence="3">
    <location>
        <begin position="658"/>
        <end position="706"/>
    </location>
</feature>
<dbReference type="GO" id="GO:0004725">
    <property type="term" value="F:protein tyrosine phosphatase activity"/>
    <property type="evidence" value="ECO:0007669"/>
    <property type="project" value="InterPro"/>
</dbReference>
<keyword evidence="4" id="KW-1185">Reference proteome</keyword>
<evidence type="ECO:0000259" key="3">
    <source>
        <dbReference type="PROSITE" id="PS50056"/>
    </source>
</evidence>
<evidence type="ECO:0000313" key="4">
    <source>
        <dbReference type="Proteomes" id="UP000036681"/>
    </source>
</evidence>
<evidence type="ECO:0000313" key="5">
    <source>
        <dbReference type="WBParaSite" id="ALUE_0001460501-mRNA-1"/>
    </source>
</evidence>
<dbReference type="InterPro" id="IPR052782">
    <property type="entry name" value="Oocyte-zygote_transition_reg"/>
</dbReference>
<feature type="compositionally biased region" description="Basic and acidic residues" evidence="1">
    <location>
        <begin position="405"/>
        <end position="427"/>
    </location>
</feature>
<feature type="domain" description="Tyrosine-protein phosphatase" evidence="2">
    <location>
        <begin position="51"/>
        <end position="307"/>
    </location>
</feature>
<dbReference type="PROSITE" id="PS00383">
    <property type="entry name" value="TYR_PHOSPHATASE_1"/>
    <property type="match status" value="1"/>
</dbReference>
<accession>A0A0M3IAJ5</accession>
<dbReference type="SUPFAM" id="SSF52799">
    <property type="entry name" value="(Phosphotyrosine protein) phosphatases II"/>
    <property type="match status" value="2"/>
</dbReference>
<dbReference type="InterPro" id="IPR000387">
    <property type="entry name" value="Tyr_Pase_dom"/>
</dbReference>
<organism evidence="4 5">
    <name type="scientific">Ascaris lumbricoides</name>
    <name type="common">Giant roundworm</name>
    <dbReference type="NCBI Taxonomy" id="6252"/>
    <lineage>
        <taxon>Eukaryota</taxon>
        <taxon>Metazoa</taxon>
        <taxon>Ecdysozoa</taxon>
        <taxon>Nematoda</taxon>
        <taxon>Chromadorea</taxon>
        <taxon>Rhabditida</taxon>
        <taxon>Spirurina</taxon>
        <taxon>Ascaridomorpha</taxon>
        <taxon>Ascaridoidea</taxon>
        <taxon>Ascarididae</taxon>
        <taxon>Ascaris</taxon>
    </lineage>
</organism>
<feature type="domain" description="Tyrosine specific protein phosphatases" evidence="3">
    <location>
        <begin position="230"/>
        <end position="298"/>
    </location>
</feature>
<evidence type="ECO:0000256" key="1">
    <source>
        <dbReference type="SAM" id="MobiDB-lite"/>
    </source>
</evidence>
<dbReference type="InterPro" id="IPR003595">
    <property type="entry name" value="Tyr_Pase_cat"/>
</dbReference>
<proteinExistence type="predicted"/>
<dbReference type="Pfam" id="PF00102">
    <property type="entry name" value="Y_phosphatase"/>
    <property type="match status" value="2"/>
</dbReference>
<dbReference type="SMART" id="SM00194">
    <property type="entry name" value="PTPc"/>
    <property type="match status" value="2"/>
</dbReference>
<dbReference type="CDD" id="cd00047">
    <property type="entry name" value="PTPc"/>
    <property type="match status" value="2"/>
</dbReference>
<dbReference type="PROSITE" id="PS50055">
    <property type="entry name" value="TYR_PHOSPHATASE_PTP"/>
    <property type="match status" value="2"/>
</dbReference>
<sequence>MEYETEEREFTEEAIKGKENEVQKRLKRDVKTQEAVNKWVETTLKKGVEGLKRDFEIVKRLIPNPLETIVFEANQVTGRNRFKDVPCLDETRVVLVDDPLNNYIHANYVRMALMERSIICTQAPLDLTVYHFYQMIMHENVTIIIMLCNFTESGRKVCNEYYPLTKKDAALMFGDITVICLRRFVMQREPTVYFTLLGLKNNSGKQQVVRHIQWSDWPENGVPDVSMTPMSIFSTVRGSKGPVVVHCIDGVSRTGTIVAIEFILEKMLCGEASENSAEMIKELRKQRALCVRNETQYIYIHREILEYLQNHQVIDMGQELSEFIDDYERMLNKETNKAETSPSFDANKVSAEELFPQIKPIKRSEFFTDSVLAQDHETFRQRRILHHRSKSKRHRRKHKSHRSHRRDEYSDDGKHRTKTSKEKKMKRKEFEVKEHEFSEDVLKEEELKMQKYFKKDSKIIEMDLPCLDQTRVILADDMENNYIHANYVKMALMEPRIICTQVVLSYEICISSFIEDTFSQELAPLDRTVYNFYQMILQEGVRAIIMLCNFTESGRKICTEYYPLSEGDAPLVFGDITVVCLHTSVMPGEPKVHITWLGLKSKSGKRQTIRHIQWKDWPEHGVPEVSLTPMNIFAAVRGSRGPVLVHCIDVDHILGFQGVSRTGTIVAIEFILEKMLHGDASDDSSEMIKELRKQRALAIRTAMYLQERQITEMSQRLLEFVDDYDRYYKQYTKEDATPPFITNDFNTADYFHVPKSTYLDSKTQISPSDQE</sequence>
<dbReference type="InterPro" id="IPR029021">
    <property type="entry name" value="Prot-tyrosine_phosphatase-like"/>
</dbReference>
<dbReference type="InterPro" id="IPR016130">
    <property type="entry name" value="Tyr_Pase_AS"/>
</dbReference>
<feature type="compositionally biased region" description="Basic residues" evidence="1">
    <location>
        <begin position="381"/>
        <end position="404"/>
    </location>
</feature>
<dbReference type="Proteomes" id="UP000036681">
    <property type="component" value="Unplaced"/>
</dbReference>
<protein>
    <submittedName>
        <fullName evidence="5">Protein-tyrosine-phosphatase</fullName>
    </submittedName>
</protein>
<feature type="domain" description="Tyrosine-protein phosphatase" evidence="2">
    <location>
        <begin position="464"/>
        <end position="720"/>
    </location>
</feature>
<dbReference type="PROSITE" id="PS50056">
    <property type="entry name" value="TYR_PHOSPHATASE_2"/>
    <property type="match status" value="2"/>
</dbReference>
<name>A0A0M3IAJ5_ASCLU</name>
<dbReference type="PANTHER" id="PTHR46163">
    <property type="entry name" value="TYROSINE-PROTEIN PHOSPHATASE-RELATED"/>
    <property type="match status" value="1"/>
</dbReference>
<dbReference type="PANTHER" id="PTHR46163:SF5">
    <property type="entry name" value="TYROSINE-PROTEIN PHOSPHATASE"/>
    <property type="match status" value="1"/>
</dbReference>
<dbReference type="InterPro" id="IPR000242">
    <property type="entry name" value="PTP_cat"/>
</dbReference>
<dbReference type="SMART" id="SM00404">
    <property type="entry name" value="PTPc_motif"/>
    <property type="match status" value="2"/>
</dbReference>
<dbReference type="Gene3D" id="3.90.190.10">
    <property type="entry name" value="Protein tyrosine phosphatase superfamily"/>
    <property type="match status" value="2"/>
</dbReference>
<evidence type="ECO:0000259" key="2">
    <source>
        <dbReference type="PROSITE" id="PS50055"/>
    </source>
</evidence>
<dbReference type="WBParaSite" id="ALUE_0001460501-mRNA-1">
    <property type="protein sequence ID" value="ALUE_0001460501-mRNA-1"/>
    <property type="gene ID" value="ALUE_0001460501"/>
</dbReference>